<dbReference type="EMBL" id="JABXBU010001155">
    <property type="protein sequence ID" value="KAF8784076.1"/>
    <property type="molecule type" value="Genomic_DNA"/>
</dbReference>
<evidence type="ECO:0000256" key="1">
    <source>
        <dbReference type="SAM" id="MobiDB-lite"/>
    </source>
</evidence>
<feature type="region of interest" description="Disordered" evidence="1">
    <location>
        <begin position="41"/>
        <end position="66"/>
    </location>
</feature>
<accession>A0A8T0EYY6</accession>
<dbReference type="AlphaFoldDB" id="A0A8T0EYY6"/>
<gene>
    <name evidence="2" type="ORF">HNY73_011694</name>
</gene>
<reference evidence="2" key="1">
    <citation type="journal article" date="2020" name="bioRxiv">
        <title>Chromosome-level reference genome of the European wasp spider Argiope bruennichi: a resource for studies on range expansion and evolutionary adaptation.</title>
        <authorList>
            <person name="Sheffer M.M."/>
            <person name="Hoppe A."/>
            <person name="Krehenwinkel H."/>
            <person name="Uhl G."/>
            <person name="Kuss A.W."/>
            <person name="Jensen L."/>
            <person name="Jensen C."/>
            <person name="Gillespie R.G."/>
            <person name="Hoff K.J."/>
            <person name="Prost S."/>
        </authorList>
    </citation>
    <scope>NUCLEOTIDE SEQUENCE</scope>
</reference>
<proteinExistence type="predicted"/>
<feature type="compositionally biased region" description="Polar residues" evidence="1">
    <location>
        <begin position="48"/>
        <end position="60"/>
    </location>
</feature>
<evidence type="ECO:0000313" key="2">
    <source>
        <dbReference type="EMBL" id="KAF8784076.1"/>
    </source>
</evidence>
<comment type="caution">
    <text evidence="2">The sequence shown here is derived from an EMBL/GenBank/DDBJ whole genome shotgun (WGS) entry which is preliminary data.</text>
</comment>
<reference evidence="2" key="2">
    <citation type="submission" date="2020-06" db="EMBL/GenBank/DDBJ databases">
        <authorList>
            <person name="Sheffer M."/>
        </authorList>
    </citation>
    <scope>NUCLEOTIDE SEQUENCE</scope>
</reference>
<dbReference type="Proteomes" id="UP000807504">
    <property type="component" value="Unassembled WGS sequence"/>
</dbReference>
<evidence type="ECO:0000313" key="3">
    <source>
        <dbReference type="Proteomes" id="UP000807504"/>
    </source>
</evidence>
<keyword evidence="3" id="KW-1185">Reference proteome</keyword>
<sequence length="92" mass="10606">MQQNVDNLRRNSFELDDVNTAELTALEQELEQCDVRFEDFEQKDKDTNTQLPATPAVSDQDSSEDDDYITKVTPYVVTKAGRRIKIPNRLDL</sequence>
<name>A0A8T0EYY6_ARGBR</name>
<organism evidence="2 3">
    <name type="scientific">Argiope bruennichi</name>
    <name type="common">Wasp spider</name>
    <name type="synonym">Aranea bruennichi</name>
    <dbReference type="NCBI Taxonomy" id="94029"/>
    <lineage>
        <taxon>Eukaryota</taxon>
        <taxon>Metazoa</taxon>
        <taxon>Ecdysozoa</taxon>
        <taxon>Arthropoda</taxon>
        <taxon>Chelicerata</taxon>
        <taxon>Arachnida</taxon>
        <taxon>Araneae</taxon>
        <taxon>Araneomorphae</taxon>
        <taxon>Entelegynae</taxon>
        <taxon>Araneoidea</taxon>
        <taxon>Araneidae</taxon>
        <taxon>Argiope</taxon>
    </lineage>
</organism>
<protein>
    <submittedName>
        <fullName evidence="2">Uncharacterized protein</fullName>
    </submittedName>
</protein>